<reference evidence="2 3" key="1">
    <citation type="journal article" date="2019" name="G3 (Bethesda)">
        <title>Sequencing of a Wild Apple (Malus baccata) Genome Unravels the Differences Between Cultivated and Wild Apple Species Regarding Disease Resistance and Cold Tolerance.</title>
        <authorList>
            <person name="Chen X."/>
        </authorList>
    </citation>
    <scope>NUCLEOTIDE SEQUENCE [LARGE SCALE GENOMIC DNA]</scope>
    <source>
        <strain evidence="3">cv. Shandingzi</strain>
        <tissue evidence="2">Leaves</tissue>
    </source>
</reference>
<evidence type="ECO:0000313" key="3">
    <source>
        <dbReference type="Proteomes" id="UP000315295"/>
    </source>
</evidence>
<dbReference type="Proteomes" id="UP000315295">
    <property type="component" value="Unassembled WGS sequence"/>
</dbReference>
<evidence type="ECO:0000256" key="1">
    <source>
        <dbReference type="SAM" id="MobiDB-lite"/>
    </source>
</evidence>
<name>A0A540N7A6_MALBA</name>
<comment type="caution">
    <text evidence="2">The sequence shown here is derived from an EMBL/GenBank/DDBJ whole genome shotgun (WGS) entry which is preliminary data.</text>
</comment>
<protein>
    <submittedName>
        <fullName evidence="2">Uncharacterized protein</fullName>
    </submittedName>
</protein>
<dbReference type="EMBL" id="VIEB01000094">
    <property type="protein sequence ID" value="TQE06927.1"/>
    <property type="molecule type" value="Genomic_DNA"/>
</dbReference>
<gene>
    <name evidence="2" type="ORF">C1H46_007456</name>
</gene>
<organism evidence="2 3">
    <name type="scientific">Malus baccata</name>
    <name type="common">Siberian crab apple</name>
    <name type="synonym">Pyrus baccata</name>
    <dbReference type="NCBI Taxonomy" id="106549"/>
    <lineage>
        <taxon>Eukaryota</taxon>
        <taxon>Viridiplantae</taxon>
        <taxon>Streptophyta</taxon>
        <taxon>Embryophyta</taxon>
        <taxon>Tracheophyta</taxon>
        <taxon>Spermatophyta</taxon>
        <taxon>Magnoliopsida</taxon>
        <taxon>eudicotyledons</taxon>
        <taxon>Gunneridae</taxon>
        <taxon>Pentapetalae</taxon>
        <taxon>rosids</taxon>
        <taxon>fabids</taxon>
        <taxon>Rosales</taxon>
        <taxon>Rosaceae</taxon>
        <taxon>Amygdaloideae</taxon>
        <taxon>Maleae</taxon>
        <taxon>Malus</taxon>
    </lineage>
</organism>
<evidence type="ECO:0000313" key="2">
    <source>
        <dbReference type="EMBL" id="TQE06927.1"/>
    </source>
</evidence>
<sequence>MYSNFKLLKSKIQASAGPPLSLNPDCRDPCSQPHHHYLKPKTHTCVRQPASSSPYRLQTHHIKPHQQQSPSQPFSLRQFTTVIPLHLCTYPSLQVTAPIWQKNENPKP</sequence>
<dbReference type="AlphaFoldDB" id="A0A540N7A6"/>
<feature type="region of interest" description="Disordered" evidence="1">
    <location>
        <begin position="44"/>
        <end position="72"/>
    </location>
</feature>
<accession>A0A540N7A6</accession>
<proteinExistence type="predicted"/>
<keyword evidence="3" id="KW-1185">Reference proteome</keyword>